<proteinExistence type="predicted"/>
<sequence>MLSRMNLSITLKSEPGKYRAYCTGFVDGCKWRIYVSSTIGDHTTVQVKKNPFPHVCHSTRRSGNVKGATKFWICEKIKGWLAEDPNVGPIELQRRPKEHYKVSITYKRVYDGRQLAMEELYGNWKQIFDNMYKFKAQKERSCPGSFVVIDHHTIEGKIRFKRLIWLLIVHS</sequence>
<dbReference type="PANTHER" id="PTHR31973:SF195">
    <property type="entry name" value="MUDR FAMILY TRANSPOSASE"/>
    <property type="match status" value="1"/>
</dbReference>
<organism evidence="1 2">
    <name type="scientific">Panicum miliaceum</name>
    <name type="common">Proso millet</name>
    <name type="synonym">Broomcorn millet</name>
    <dbReference type="NCBI Taxonomy" id="4540"/>
    <lineage>
        <taxon>Eukaryota</taxon>
        <taxon>Viridiplantae</taxon>
        <taxon>Streptophyta</taxon>
        <taxon>Embryophyta</taxon>
        <taxon>Tracheophyta</taxon>
        <taxon>Spermatophyta</taxon>
        <taxon>Magnoliopsida</taxon>
        <taxon>Liliopsida</taxon>
        <taxon>Poales</taxon>
        <taxon>Poaceae</taxon>
        <taxon>PACMAD clade</taxon>
        <taxon>Panicoideae</taxon>
        <taxon>Panicodae</taxon>
        <taxon>Paniceae</taxon>
        <taxon>Panicinae</taxon>
        <taxon>Panicum</taxon>
        <taxon>Panicum sect. Panicum</taxon>
    </lineage>
</organism>
<dbReference type="OrthoDB" id="1098875at2759"/>
<dbReference type="PANTHER" id="PTHR31973">
    <property type="entry name" value="POLYPROTEIN, PUTATIVE-RELATED"/>
    <property type="match status" value="1"/>
</dbReference>
<evidence type="ECO:0008006" key="3">
    <source>
        <dbReference type="Google" id="ProtNLM"/>
    </source>
</evidence>
<protein>
    <recommendedName>
        <fullName evidence="3">Transposase MuDR plant domain-containing protein</fullName>
    </recommendedName>
</protein>
<accession>A0A3L6TDC9</accession>
<keyword evidence="2" id="KW-1185">Reference proteome</keyword>
<dbReference type="AlphaFoldDB" id="A0A3L6TDC9"/>
<comment type="caution">
    <text evidence="1">The sequence shown here is derived from an EMBL/GenBank/DDBJ whole genome shotgun (WGS) entry which is preliminary data.</text>
</comment>
<name>A0A3L6TDC9_PANMI</name>
<dbReference type="EMBL" id="PQIB02000002">
    <property type="protein sequence ID" value="RLN35080.1"/>
    <property type="molecule type" value="Genomic_DNA"/>
</dbReference>
<gene>
    <name evidence="1" type="ORF">C2845_PM03G28890</name>
</gene>
<reference evidence="2" key="1">
    <citation type="journal article" date="2019" name="Nat. Commun.">
        <title>The genome of broomcorn millet.</title>
        <authorList>
            <person name="Zou C."/>
            <person name="Miki D."/>
            <person name="Li D."/>
            <person name="Tang Q."/>
            <person name="Xiao L."/>
            <person name="Rajput S."/>
            <person name="Deng P."/>
            <person name="Jia W."/>
            <person name="Huang R."/>
            <person name="Zhang M."/>
            <person name="Sun Y."/>
            <person name="Hu J."/>
            <person name="Fu X."/>
            <person name="Schnable P.S."/>
            <person name="Li F."/>
            <person name="Zhang H."/>
            <person name="Feng B."/>
            <person name="Zhu X."/>
            <person name="Liu R."/>
            <person name="Schnable J.C."/>
            <person name="Zhu J.-K."/>
            <person name="Zhang H."/>
        </authorList>
    </citation>
    <scope>NUCLEOTIDE SEQUENCE [LARGE SCALE GENOMIC DNA]</scope>
</reference>
<dbReference type="Proteomes" id="UP000275267">
    <property type="component" value="Unassembled WGS sequence"/>
</dbReference>
<evidence type="ECO:0000313" key="1">
    <source>
        <dbReference type="EMBL" id="RLN35080.1"/>
    </source>
</evidence>
<evidence type="ECO:0000313" key="2">
    <source>
        <dbReference type="Proteomes" id="UP000275267"/>
    </source>
</evidence>